<dbReference type="PANTHER" id="PTHR22916">
    <property type="entry name" value="GLYCOSYLTRANSFERASE"/>
    <property type="match status" value="1"/>
</dbReference>
<dbReference type="RefSeq" id="WP_145362037.1">
    <property type="nucleotide sequence ID" value="NZ_CP036268.1"/>
</dbReference>
<evidence type="ECO:0000313" key="3">
    <source>
        <dbReference type="Proteomes" id="UP000317318"/>
    </source>
</evidence>
<dbReference type="EMBL" id="CP036268">
    <property type="protein sequence ID" value="QDT35768.1"/>
    <property type="molecule type" value="Genomic_DNA"/>
</dbReference>
<dbReference type="GO" id="GO:0016758">
    <property type="term" value="F:hexosyltransferase activity"/>
    <property type="evidence" value="ECO:0007669"/>
    <property type="project" value="UniProtKB-ARBA"/>
</dbReference>
<dbReference type="AlphaFoldDB" id="A0A517QVW7"/>
<dbReference type="Pfam" id="PF00535">
    <property type="entry name" value="Glycos_transf_2"/>
    <property type="match status" value="1"/>
</dbReference>
<keyword evidence="3" id="KW-1185">Reference proteome</keyword>
<proteinExistence type="predicted"/>
<keyword evidence="2" id="KW-0808">Transferase</keyword>
<organism evidence="2 3">
    <name type="scientific">Stratiformator vulcanicus</name>
    <dbReference type="NCBI Taxonomy" id="2527980"/>
    <lineage>
        <taxon>Bacteria</taxon>
        <taxon>Pseudomonadati</taxon>
        <taxon>Planctomycetota</taxon>
        <taxon>Planctomycetia</taxon>
        <taxon>Planctomycetales</taxon>
        <taxon>Planctomycetaceae</taxon>
        <taxon>Stratiformator</taxon>
    </lineage>
</organism>
<name>A0A517QVW7_9PLAN</name>
<dbReference type="OrthoDB" id="9766971at2"/>
<dbReference type="EC" id="2.4.-.-" evidence="2"/>
<dbReference type="Gene3D" id="3.90.550.10">
    <property type="entry name" value="Spore Coat Polysaccharide Biosynthesis Protein SpsA, Chain A"/>
    <property type="match status" value="1"/>
</dbReference>
<accession>A0A517QVW7</accession>
<dbReference type="KEGG" id="svp:Pan189_01210"/>
<sequence>MNATHPIVSVIIPCYRQAHLLPEAVDSVLRQTYKAVEIVVVNDGSDDNTDEVARSYGDRIKYVEKENGGLSSARNAGLAVATGDFVHFLDADDCVFSSAYADMIGSFADKVGCVQCGFRTFTNPGELGHRWQLPNRSSCLLNSTVFGWVPHGVLWTRSAINKVGFFDEKLDSCEDWDIFVRAAIAGVRVRPFRRVRVLYRTHPNSMSTNSERMVRTRIDVITKHRQFLESAIRSDRRLHSAFALVFARLRQRARKVDADQKLVEQVSLVESFLLGRNDVVRYKMISELSYKASSIRKFLGIALSDMLLQSATFKSEALRETARMKRIGYRTK</sequence>
<dbReference type="SUPFAM" id="SSF53448">
    <property type="entry name" value="Nucleotide-diphospho-sugar transferases"/>
    <property type="match status" value="1"/>
</dbReference>
<dbReference type="Proteomes" id="UP000317318">
    <property type="component" value="Chromosome"/>
</dbReference>
<evidence type="ECO:0000313" key="2">
    <source>
        <dbReference type="EMBL" id="QDT35768.1"/>
    </source>
</evidence>
<evidence type="ECO:0000259" key="1">
    <source>
        <dbReference type="Pfam" id="PF00535"/>
    </source>
</evidence>
<dbReference type="InterPro" id="IPR001173">
    <property type="entry name" value="Glyco_trans_2-like"/>
</dbReference>
<gene>
    <name evidence="2" type="primary">epsJ_1</name>
    <name evidence="2" type="ORF">Pan189_01210</name>
</gene>
<reference evidence="2 3" key="1">
    <citation type="submission" date="2019-02" db="EMBL/GenBank/DDBJ databases">
        <title>Deep-cultivation of Planctomycetes and their phenomic and genomic characterization uncovers novel biology.</title>
        <authorList>
            <person name="Wiegand S."/>
            <person name="Jogler M."/>
            <person name="Boedeker C."/>
            <person name="Pinto D."/>
            <person name="Vollmers J."/>
            <person name="Rivas-Marin E."/>
            <person name="Kohn T."/>
            <person name="Peeters S.H."/>
            <person name="Heuer A."/>
            <person name="Rast P."/>
            <person name="Oberbeckmann S."/>
            <person name="Bunk B."/>
            <person name="Jeske O."/>
            <person name="Meyerdierks A."/>
            <person name="Storesund J.E."/>
            <person name="Kallscheuer N."/>
            <person name="Luecker S."/>
            <person name="Lage O.M."/>
            <person name="Pohl T."/>
            <person name="Merkel B.J."/>
            <person name="Hornburger P."/>
            <person name="Mueller R.-W."/>
            <person name="Bruemmer F."/>
            <person name="Labrenz M."/>
            <person name="Spormann A.M."/>
            <person name="Op den Camp H."/>
            <person name="Overmann J."/>
            <person name="Amann R."/>
            <person name="Jetten M.S.M."/>
            <person name="Mascher T."/>
            <person name="Medema M.H."/>
            <person name="Devos D.P."/>
            <person name="Kaster A.-K."/>
            <person name="Ovreas L."/>
            <person name="Rohde M."/>
            <person name="Galperin M.Y."/>
            <person name="Jogler C."/>
        </authorList>
    </citation>
    <scope>NUCLEOTIDE SEQUENCE [LARGE SCALE GENOMIC DNA]</scope>
    <source>
        <strain evidence="2 3">Pan189</strain>
    </source>
</reference>
<keyword evidence="2" id="KW-0328">Glycosyltransferase</keyword>
<protein>
    <submittedName>
        <fullName evidence="2">Putative glycosyltransferase EpsJ</fullName>
        <ecNumber evidence="2">2.4.-.-</ecNumber>
    </submittedName>
</protein>
<dbReference type="PANTHER" id="PTHR22916:SF3">
    <property type="entry name" value="UDP-GLCNAC:BETAGAL BETA-1,3-N-ACETYLGLUCOSAMINYLTRANSFERASE-LIKE PROTEIN 1"/>
    <property type="match status" value="1"/>
</dbReference>
<dbReference type="InterPro" id="IPR029044">
    <property type="entry name" value="Nucleotide-diphossugar_trans"/>
</dbReference>
<feature type="domain" description="Glycosyltransferase 2-like" evidence="1">
    <location>
        <begin position="9"/>
        <end position="124"/>
    </location>
</feature>